<dbReference type="Proteomes" id="UP000593892">
    <property type="component" value="Chromosome"/>
</dbReference>
<evidence type="ECO:0000313" key="4">
    <source>
        <dbReference type="Proteomes" id="UP000593892"/>
    </source>
</evidence>
<feature type="signal peptide" evidence="1">
    <location>
        <begin position="1"/>
        <end position="18"/>
    </location>
</feature>
<dbReference type="KEGG" id="pfer:IRI77_29230"/>
<keyword evidence="1" id="KW-0732">Signal</keyword>
<dbReference type="Pfam" id="PF13360">
    <property type="entry name" value="PQQ_2"/>
    <property type="match status" value="1"/>
</dbReference>
<keyword evidence="4" id="KW-1185">Reference proteome</keyword>
<accession>A0A7S7NND8</accession>
<feature type="domain" description="Pyrrolo-quinoline quinone repeat" evidence="2">
    <location>
        <begin position="115"/>
        <end position="368"/>
    </location>
</feature>
<name>A0A7S7NND8_PALFE</name>
<dbReference type="RefSeq" id="WP_194448501.1">
    <property type="nucleotide sequence ID" value="NZ_CP063849.1"/>
</dbReference>
<dbReference type="AlphaFoldDB" id="A0A7S7NND8"/>
<feature type="chain" id="PRO_5032493081" evidence="1">
    <location>
        <begin position="19"/>
        <end position="401"/>
    </location>
</feature>
<evidence type="ECO:0000313" key="3">
    <source>
        <dbReference type="EMBL" id="QOY86832.1"/>
    </source>
</evidence>
<gene>
    <name evidence="3" type="ORF">IRI77_29230</name>
</gene>
<dbReference type="Gene3D" id="2.130.10.10">
    <property type="entry name" value="YVTN repeat-like/Quinoprotein amine dehydrogenase"/>
    <property type="match status" value="1"/>
</dbReference>
<dbReference type="InterPro" id="IPR018391">
    <property type="entry name" value="PQQ_b-propeller_rpt"/>
</dbReference>
<dbReference type="InterPro" id="IPR002372">
    <property type="entry name" value="PQQ_rpt_dom"/>
</dbReference>
<dbReference type="InterPro" id="IPR015943">
    <property type="entry name" value="WD40/YVTN_repeat-like_dom_sf"/>
</dbReference>
<organism evidence="3 4">
    <name type="scientific">Paludibaculum fermentans</name>
    <dbReference type="NCBI Taxonomy" id="1473598"/>
    <lineage>
        <taxon>Bacteria</taxon>
        <taxon>Pseudomonadati</taxon>
        <taxon>Acidobacteriota</taxon>
        <taxon>Terriglobia</taxon>
        <taxon>Bryobacterales</taxon>
        <taxon>Bryobacteraceae</taxon>
        <taxon>Paludibaculum</taxon>
    </lineage>
</organism>
<dbReference type="Gene3D" id="2.40.10.480">
    <property type="match status" value="1"/>
</dbReference>
<dbReference type="SUPFAM" id="SSF50998">
    <property type="entry name" value="Quinoprotein alcohol dehydrogenase-like"/>
    <property type="match status" value="2"/>
</dbReference>
<reference evidence="3 4" key="1">
    <citation type="submission" date="2020-10" db="EMBL/GenBank/DDBJ databases">
        <title>Complete genome sequence of Paludibaculum fermentans P105T, a facultatively anaerobic acidobacterium capable of dissimilatory Fe(III) reduction.</title>
        <authorList>
            <person name="Dedysh S.N."/>
            <person name="Beletsky A.V."/>
            <person name="Kulichevskaya I.S."/>
            <person name="Mardanov A.V."/>
            <person name="Ravin N.V."/>
        </authorList>
    </citation>
    <scope>NUCLEOTIDE SEQUENCE [LARGE SCALE GENOMIC DNA]</scope>
    <source>
        <strain evidence="3 4">P105</strain>
    </source>
</reference>
<dbReference type="PANTHER" id="PTHR34512:SF30">
    <property type="entry name" value="OUTER MEMBRANE PROTEIN ASSEMBLY FACTOR BAMB"/>
    <property type="match status" value="1"/>
</dbReference>
<dbReference type="SMART" id="SM00564">
    <property type="entry name" value="PQQ"/>
    <property type="match status" value="7"/>
</dbReference>
<dbReference type="EMBL" id="CP063849">
    <property type="protein sequence ID" value="QOY86832.1"/>
    <property type="molecule type" value="Genomic_DNA"/>
</dbReference>
<dbReference type="InterPro" id="IPR011047">
    <property type="entry name" value="Quinoprotein_ADH-like_sf"/>
</dbReference>
<sequence length="401" mass="42468">MRTALVFLAWMAVVCAVAAWGQADPAALKPLRTAPVEKFAVNAGFRDWGPSTLAGTTILAGSPTGAGGLFAVDTVTGKLKWSHRPSFSTGTGSISTPPAVSGGTVIVPYAAAYPGAVVAVSLATGKELWRGPDPVQDAAVATYGDLAYILSKNGAFYALDLATGRERWKVVLNASRPGCASRPIVMDGTIYLTSSASAVAGDAKKPAGNYLLALDAKTGQERWRYRAEAPYVHQGVCLGQPVVTATTIYGSGESYLYAVERETGRDRWKAVEIRRTVEGRDRPVSVFGLVDAGSVLVGITMGHLIAFEKESGRTAWELAGQYTERAPSTAVAGRVLYFQGSPANQPAPAPRGTLYALDLDTRTILWSYSRKTAEANWSFGAVTPVDGGLWVDSYQALVKLQ</sequence>
<protein>
    <submittedName>
        <fullName evidence="3">PQQ-binding-like beta-propeller repeat protein</fullName>
    </submittedName>
</protein>
<proteinExistence type="predicted"/>
<evidence type="ECO:0000256" key="1">
    <source>
        <dbReference type="SAM" id="SignalP"/>
    </source>
</evidence>
<dbReference type="PANTHER" id="PTHR34512">
    <property type="entry name" value="CELL SURFACE PROTEIN"/>
    <property type="match status" value="1"/>
</dbReference>
<evidence type="ECO:0000259" key="2">
    <source>
        <dbReference type="Pfam" id="PF13360"/>
    </source>
</evidence>